<dbReference type="RefSeq" id="WP_132457922.1">
    <property type="nucleotide sequence ID" value="NZ_JAWIZJ010000011.1"/>
</dbReference>
<keyword evidence="3 5" id="KW-0378">Hydrolase</keyword>
<organism evidence="10 11">
    <name type="scientific">Samsonia erythrinae</name>
    <dbReference type="NCBI Taxonomy" id="160434"/>
    <lineage>
        <taxon>Bacteria</taxon>
        <taxon>Pseudomonadati</taxon>
        <taxon>Pseudomonadota</taxon>
        <taxon>Gammaproteobacteria</taxon>
        <taxon>Enterobacterales</taxon>
        <taxon>Pectobacteriaceae</taxon>
        <taxon>Samsonia</taxon>
    </lineage>
</organism>
<evidence type="ECO:0000313" key="10">
    <source>
        <dbReference type="EMBL" id="TCV04192.1"/>
    </source>
</evidence>
<dbReference type="CDD" id="cd04489">
    <property type="entry name" value="ExoVII_LU_OBF"/>
    <property type="match status" value="1"/>
</dbReference>
<dbReference type="AlphaFoldDB" id="A0A4R3VJW3"/>
<comment type="subcellular location">
    <subcellularLocation>
        <location evidence="5 6">Cytoplasm</location>
    </subcellularLocation>
</comment>
<comment type="function">
    <text evidence="5">Bidirectionally degrades single-stranded DNA into large acid-insoluble oligonucleotides, which are then degraded further into small acid-soluble oligonucleotides.</text>
</comment>
<feature type="domain" description="Exonuclease VII large subunit C-terminal" evidence="8">
    <location>
        <begin position="126"/>
        <end position="440"/>
    </location>
</feature>
<comment type="similarity">
    <text evidence="5 6">Belongs to the XseA family.</text>
</comment>
<evidence type="ECO:0000256" key="2">
    <source>
        <dbReference type="ARBA" id="ARBA00022722"/>
    </source>
</evidence>
<feature type="domain" description="OB-fold nucleic acid binding" evidence="9">
    <location>
        <begin position="10"/>
        <end position="103"/>
    </location>
</feature>
<dbReference type="EC" id="3.1.11.6" evidence="5"/>
<evidence type="ECO:0000256" key="3">
    <source>
        <dbReference type="ARBA" id="ARBA00022801"/>
    </source>
</evidence>
<accession>A0A4R3VJW3</accession>
<dbReference type="GO" id="GO:0006308">
    <property type="term" value="P:DNA catabolic process"/>
    <property type="evidence" value="ECO:0007669"/>
    <property type="project" value="UniProtKB-UniRule"/>
</dbReference>
<dbReference type="Pfam" id="PF13742">
    <property type="entry name" value="tRNA_anti_2"/>
    <property type="match status" value="1"/>
</dbReference>
<comment type="subunit">
    <text evidence="5">Heterooligomer composed of large and small subunits.</text>
</comment>
<evidence type="ECO:0000256" key="5">
    <source>
        <dbReference type="HAMAP-Rule" id="MF_00378"/>
    </source>
</evidence>
<keyword evidence="7" id="KW-0175">Coiled coil</keyword>
<dbReference type="GO" id="GO:0008855">
    <property type="term" value="F:exodeoxyribonuclease VII activity"/>
    <property type="evidence" value="ECO:0007669"/>
    <property type="project" value="UniProtKB-UniRule"/>
</dbReference>
<evidence type="ECO:0000256" key="7">
    <source>
        <dbReference type="SAM" id="Coils"/>
    </source>
</evidence>
<sequence>MSHFPSSAIFTVSRLNQTVRQLLEMEMGQIWLSGEISNFSQPSSGHWYFTLKDERAQVRCAMFRNSNRRVTFRPQNGQQVLIRAAITLYEPRGDYQLLAESMQPAGDGLLQQQFEELKQKLAAEGLFDQQFKQALPSPARQIGVITSASGAALHDILQVLQRRDPSLPVIVYPTSVQGAEAPLQIARAIELANQRDECDALIVGRGGGSLEDLWSFNDERVARAIFASHIPIVSAVGHETDVTIADFVGDLRAPTPSAAAELVSRNQLELLRQIQSQRQRLEMAMDYYLAQRNREFVRLHHRLQQQHPQLRLARQQAQLVKLRQRLDDAMQQQLRQISRRSERLQQRLMQQQPQTRIHRAQQRLQQLRYQMQSAVERQLNQHKQKLGMACSHLEGVSPLATLARGYNVTTAPDGKVLKDISQIAPGDTLKTRLQTGWVESQVTTLVPHANRAKKRRNVTPSS</sequence>
<dbReference type="InterPro" id="IPR025824">
    <property type="entry name" value="OB-fold_nuc-bd_dom"/>
</dbReference>
<protein>
    <recommendedName>
        <fullName evidence="5">Exodeoxyribonuclease 7 large subunit</fullName>
        <ecNumber evidence="5">3.1.11.6</ecNumber>
    </recommendedName>
    <alternativeName>
        <fullName evidence="5">Exodeoxyribonuclease VII large subunit</fullName>
        <shortName evidence="5">Exonuclease VII large subunit</shortName>
    </alternativeName>
</protein>
<reference evidence="10 11" key="1">
    <citation type="submission" date="2019-03" db="EMBL/GenBank/DDBJ databases">
        <title>Genomic Encyclopedia of Type Strains, Phase IV (KMG-IV): sequencing the most valuable type-strain genomes for metagenomic binning, comparative biology and taxonomic classification.</title>
        <authorList>
            <person name="Goeker M."/>
        </authorList>
    </citation>
    <scope>NUCLEOTIDE SEQUENCE [LARGE SCALE GENOMIC DNA]</scope>
    <source>
        <strain evidence="10 11">DSM 16730</strain>
    </source>
</reference>
<dbReference type="InterPro" id="IPR020579">
    <property type="entry name" value="Exonuc_VII_lsu_C"/>
</dbReference>
<dbReference type="Pfam" id="PF02601">
    <property type="entry name" value="Exonuc_VII_L"/>
    <property type="match status" value="1"/>
</dbReference>
<evidence type="ECO:0000259" key="9">
    <source>
        <dbReference type="Pfam" id="PF13742"/>
    </source>
</evidence>
<comment type="catalytic activity">
    <reaction evidence="5 6">
        <text>Exonucleolytic cleavage in either 5'- to 3'- or 3'- to 5'-direction to yield nucleoside 5'-phosphates.</text>
        <dbReference type="EC" id="3.1.11.6"/>
    </reaction>
</comment>
<feature type="coiled-coil region" evidence="7">
    <location>
        <begin position="312"/>
        <end position="377"/>
    </location>
</feature>
<evidence type="ECO:0000256" key="6">
    <source>
        <dbReference type="RuleBase" id="RU004355"/>
    </source>
</evidence>
<evidence type="ECO:0000256" key="4">
    <source>
        <dbReference type="ARBA" id="ARBA00022839"/>
    </source>
</evidence>
<dbReference type="HAMAP" id="MF_00378">
    <property type="entry name" value="Exonuc_7_L"/>
    <property type="match status" value="1"/>
</dbReference>
<name>A0A4R3VJW3_9GAMM</name>
<dbReference type="GO" id="GO:0009318">
    <property type="term" value="C:exodeoxyribonuclease VII complex"/>
    <property type="evidence" value="ECO:0007669"/>
    <property type="project" value="UniProtKB-UniRule"/>
</dbReference>
<dbReference type="PANTHER" id="PTHR30008:SF0">
    <property type="entry name" value="EXODEOXYRIBONUCLEASE 7 LARGE SUBUNIT"/>
    <property type="match status" value="1"/>
</dbReference>
<dbReference type="Proteomes" id="UP000295433">
    <property type="component" value="Unassembled WGS sequence"/>
</dbReference>
<keyword evidence="1 5" id="KW-0963">Cytoplasm</keyword>
<evidence type="ECO:0000313" key="11">
    <source>
        <dbReference type="Proteomes" id="UP000295433"/>
    </source>
</evidence>
<dbReference type="EMBL" id="SMBY01000011">
    <property type="protein sequence ID" value="TCV04192.1"/>
    <property type="molecule type" value="Genomic_DNA"/>
</dbReference>
<dbReference type="InterPro" id="IPR003753">
    <property type="entry name" value="Exonuc_VII_L"/>
</dbReference>
<comment type="caution">
    <text evidence="10">The sequence shown here is derived from an EMBL/GenBank/DDBJ whole genome shotgun (WGS) entry which is preliminary data.</text>
</comment>
<proteinExistence type="inferred from homology"/>
<dbReference type="GO" id="GO:0003676">
    <property type="term" value="F:nucleic acid binding"/>
    <property type="evidence" value="ECO:0007669"/>
    <property type="project" value="InterPro"/>
</dbReference>
<dbReference type="NCBIfam" id="TIGR00237">
    <property type="entry name" value="xseA"/>
    <property type="match status" value="1"/>
</dbReference>
<keyword evidence="2 5" id="KW-0540">Nuclease</keyword>
<dbReference type="PANTHER" id="PTHR30008">
    <property type="entry name" value="EXODEOXYRIBONUCLEASE 7 LARGE SUBUNIT"/>
    <property type="match status" value="1"/>
</dbReference>
<dbReference type="OrthoDB" id="9802795at2"/>
<keyword evidence="11" id="KW-1185">Reference proteome</keyword>
<gene>
    <name evidence="5" type="primary">xseA</name>
    <name evidence="10" type="ORF">EDC54_11162</name>
</gene>
<evidence type="ECO:0000256" key="1">
    <source>
        <dbReference type="ARBA" id="ARBA00022490"/>
    </source>
</evidence>
<evidence type="ECO:0000259" key="8">
    <source>
        <dbReference type="Pfam" id="PF02601"/>
    </source>
</evidence>
<dbReference type="GO" id="GO:0005737">
    <property type="term" value="C:cytoplasm"/>
    <property type="evidence" value="ECO:0007669"/>
    <property type="project" value="UniProtKB-SubCell"/>
</dbReference>
<keyword evidence="4 5" id="KW-0269">Exonuclease</keyword>